<keyword evidence="5 8" id="KW-0547">Nucleotide-binding</keyword>
<dbReference type="SMART" id="SM00977">
    <property type="entry name" value="TilS_C"/>
    <property type="match status" value="1"/>
</dbReference>
<sequence>MSQNPVLLALEECRSQLSAAGQLFVAYSGGLDSTVLLHAAHKTCPDRLVALHANHGLQAEARRWQAHCEAFCEQLGVAFASTELSLEPAGSGMEAAARDARYRWFEDRIGRGGVLLMAHHQDDQAETLLLRLLRGAGPDGLAGMPQHRALGAGSLLRPLLSLPRRALKEYAEESGLSWVEDPSNGDMRFDRNYLRREVMPLLERRWPGYRSTLSRTAAQLRERNEHLPAPRLSTVQGCFGDPGFLVAALPEEPALAALALRDWLRERSLRPPSAAQLSEFLRQLREGRGARLQCPEWTIERYRDAVYLLPPPLDTAPEAGAITVGESLFWPGLGRLTLRREGAGNVPGLMVTTRQGGERLELSNGQHVELKTVFQELAVPAWWRPRVPLLIQKSGNHEVLLAVGDLRSSPRAESLGLRLLLKREEFP</sequence>
<comment type="subcellular location">
    <subcellularLocation>
        <location evidence="1 8">Cytoplasm</location>
    </subcellularLocation>
</comment>
<keyword evidence="2 8" id="KW-0963">Cytoplasm</keyword>
<dbReference type="GO" id="GO:0032267">
    <property type="term" value="F:tRNA(Ile)-lysidine synthase activity"/>
    <property type="evidence" value="ECO:0007669"/>
    <property type="project" value="UniProtKB-EC"/>
</dbReference>
<keyword evidence="11" id="KW-1185">Reference proteome</keyword>
<dbReference type="InterPro" id="IPR012094">
    <property type="entry name" value="tRNA_Ile_lys_synt"/>
</dbReference>
<proteinExistence type="inferred from homology"/>
<dbReference type="SUPFAM" id="SSF82829">
    <property type="entry name" value="MesJ substrate recognition domain-like"/>
    <property type="match status" value="1"/>
</dbReference>
<dbReference type="NCBIfam" id="TIGR02432">
    <property type="entry name" value="lysidine_TilS_N"/>
    <property type="match status" value="1"/>
</dbReference>
<comment type="similarity">
    <text evidence="8">Belongs to the tRNA(Ile)-lysidine synthase family.</text>
</comment>
<dbReference type="PANTHER" id="PTHR43033:SF1">
    <property type="entry name" value="TRNA(ILE)-LYSIDINE SYNTHASE-RELATED"/>
    <property type="match status" value="1"/>
</dbReference>
<dbReference type="STRING" id="314285.KT71_12055"/>
<keyword evidence="6 8" id="KW-0067">ATP-binding</keyword>
<comment type="catalytic activity">
    <reaction evidence="7 8">
        <text>cytidine(34) in tRNA(Ile2) + L-lysine + ATP = lysidine(34) in tRNA(Ile2) + AMP + diphosphate + H(+)</text>
        <dbReference type="Rhea" id="RHEA:43744"/>
        <dbReference type="Rhea" id="RHEA-COMP:10625"/>
        <dbReference type="Rhea" id="RHEA-COMP:10670"/>
        <dbReference type="ChEBI" id="CHEBI:15378"/>
        <dbReference type="ChEBI" id="CHEBI:30616"/>
        <dbReference type="ChEBI" id="CHEBI:32551"/>
        <dbReference type="ChEBI" id="CHEBI:33019"/>
        <dbReference type="ChEBI" id="CHEBI:82748"/>
        <dbReference type="ChEBI" id="CHEBI:83665"/>
        <dbReference type="ChEBI" id="CHEBI:456215"/>
        <dbReference type="EC" id="6.3.4.19"/>
    </reaction>
</comment>
<evidence type="ECO:0000259" key="9">
    <source>
        <dbReference type="SMART" id="SM00977"/>
    </source>
</evidence>
<dbReference type="InterPro" id="IPR011063">
    <property type="entry name" value="TilS/TtcA_N"/>
</dbReference>
<dbReference type="Pfam" id="PF01171">
    <property type="entry name" value="ATP_bind_3"/>
    <property type="match status" value="1"/>
</dbReference>
<keyword evidence="3 8" id="KW-0436">Ligase</keyword>
<dbReference type="AlphaFoldDB" id="A4AAB5"/>
<evidence type="ECO:0000256" key="2">
    <source>
        <dbReference type="ARBA" id="ARBA00022490"/>
    </source>
</evidence>
<evidence type="ECO:0000256" key="6">
    <source>
        <dbReference type="ARBA" id="ARBA00022840"/>
    </source>
</evidence>
<evidence type="ECO:0000256" key="1">
    <source>
        <dbReference type="ARBA" id="ARBA00004496"/>
    </source>
</evidence>
<dbReference type="Pfam" id="PF11734">
    <property type="entry name" value="TilS_C"/>
    <property type="match status" value="1"/>
</dbReference>
<dbReference type="Gene3D" id="3.40.50.620">
    <property type="entry name" value="HUPs"/>
    <property type="match status" value="1"/>
</dbReference>
<dbReference type="HAMAP" id="MF_01161">
    <property type="entry name" value="tRNA_Ile_lys_synt"/>
    <property type="match status" value="1"/>
</dbReference>
<feature type="binding site" evidence="8">
    <location>
        <begin position="28"/>
        <end position="33"/>
    </location>
    <ligand>
        <name>ATP</name>
        <dbReference type="ChEBI" id="CHEBI:30616"/>
    </ligand>
</feature>
<comment type="caution">
    <text evidence="10">The sequence shown here is derived from an EMBL/GenBank/DDBJ whole genome shotgun (WGS) entry which is preliminary data.</text>
</comment>
<dbReference type="InterPro" id="IPR012795">
    <property type="entry name" value="tRNA_Ile_lys_synt_N"/>
</dbReference>
<comment type="domain">
    <text evidence="8">The N-terminal region contains the highly conserved SGGXDS motif, predicted to be a P-loop motif involved in ATP binding.</text>
</comment>
<accession>A4AAB5</accession>
<gene>
    <name evidence="8" type="primary">tilS</name>
    <name evidence="10" type="ORF">KT71_12055</name>
</gene>
<dbReference type="EC" id="6.3.4.19" evidence="8"/>
<reference evidence="10 11" key="2">
    <citation type="journal article" date="2009" name="PLoS ONE">
        <title>The photosynthetic apparatus and its regulation in the aerobic gammaproteobacterium Congregibacter litoralis gen. nov., sp. nov.</title>
        <authorList>
            <person name="Spring S."/>
            <person name="Lunsdorf H."/>
            <person name="Fuchs B.M."/>
            <person name="Tindall B.J."/>
        </authorList>
    </citation>
    <scope>NUCLEOTIDE SEQUENCE [LARGE SCALE GENOMIC DNA]</scope>
    <source>
        <strain evidence="10">KT71</strain>
    </source>
</reference>
<name>A4AAB5_9GAMM</name>
<dbReference type="GO" id="GO:0005737">
    <property type="term" value="C:cytoplasm"/>
    <property type="evidence" value="ECO:0007669"/>
    <property type="project" value="UniProtKB-SubCell"/>
</dbReference>
<reference evidence="10 11" key="1">
    <citation type="journal article" date="2007" name="Proc. Natl. Acad. Sci. U.S.A.">
        <title>Characterization of a marine gammaproteobacterium capable of aerobic anoxygenic photosynthesis.</title>
        <authorList>
            <person name="Fuchs B.M."/>
            <person name="Spring S."/>
            <person name="Teeling H."/>
            <person name="Quast C."/>
            <person name="Wulf J."/>
            <person name="Schattenhofer M."/>
            <person name="Yan S."/>
            <person name="Ferriera S."/>
            <person name="Johnson J."/>
            <person name="Glockner F.O."/>
            <person name="Amann R."/>
        </authorList>
    </citation>
    <scope>NUCLEOTIDE SEQUENCE [LARGE SCALE GENOMIC DNA]</scope>
    <source>
        <strain evidence="10">KT71</strain>
    </source>
</reference>
<comment type="function">
    <text evidence="8">Ligates lysine onto the cytidine present at position 34 of the AUA codon-specific tRNA(Ile) that contains the anticodon CAU, in an ATP-dependent manner. Cytidine is converted to lysidine, thus changing the amino acid specificity of the tRNA from methionine to isoleucine.</text>
</comment>
<dbReference type="InterPro" id="IPR015262">
    <property type="entry name" value="tRNA_Ile_lys_synt_subst-bd"/>
</dbReference>
<dbReference type="eggNOG" id="COG0037">
    <property type="taxonomic scope" value="Bacteria"/>
</dbReference>
<dbReference type="RefSeq" id="WP_023660055.1">
    <property type="nucleotide sequence ID" value="NZ_CM002299.1"/>
</dbReference>
<evidence type="ECO:0000256" key="3">
    <source>
        <dbReference type="ARBA" id="ARBA00022598"/>
    </source>
</evidence>
<protein>
    <recommendedName>
        <fullName evidence="8">tRNA(Ile)-lysidine synthase</fullName>
        <ecNumber evidence="8">6.3.4.19</ecNumber>
    </recommendedName>
    <alternativeName>
        <fullName evidence="8">tRNA(Ile)-2-lysyl-cytidine synthase</fullName>
    </alternativeName>
    <alternativeName>
        <fullName evidence="8">tRNA(Ile)-lysidine synthetase</fullName>
    </alternativeName>
</protein>
<evidence type="ECO:0000256" key="8">
    <source>
        <dbReference type="HAMAP-Rule" id="MF_01161"/>
    </source>
</evidence>
<dbReference type="Gene3D" id="1.20.59.20">
    <property type="match status" value="1"/>
</dbReference>
<evidence type="ECO:0000313" key="10">
    <source>
        <dbReference type="EMBL" id="EAQ96992.2"/>
    </source>
</evidence>
<evidence type="ECO:0000256" key="4">
    <source>
        <dbReference type="ARBA" id="ARBA00022694"/>
    </source>
</evidence>
<evidence type="ECO:0000313" key="11">
    <source>
        <dbReference type="Proteomes" id="UP000019205"/>
    </source>
</evidence>
<dbReference type="InterPro" id="IPR014729">
    <property type="entry name" value="Rossmann-like_a/b/a_fold"/>
</dbReference>
<dbReference type="EMBL" id="AAOA02000003">
    <property type="protein sequence ID" value="EAQ96992.2"/>
    <property type="molecule type" value="Genomic_DNA"/>
</dbReference>
<dbReference type="PANTHER" id="PTHR43033">
    <property type="entry name" value="TRNA(ILE)-LYSIDINE SYNTHASE-RELATED"/>
    <property type="match status" value="1"/>
</dbReference>
<organism evidence="10 11">
    <name type="scientific">Congregibacter litoralis KT71</name>
    <dbReference type="NCBI Taxonomy" id="314285"/>
    <lineage>
        <taxon>Bacteria</taxon>
        <taxon>Pseudomonadati</taxon>
        <taxon>Pseudomonadota</taxon>
        <taxon>Gammaproteobacteria</taxon>
        <taxon>Cellvibrionales</taxon>
        <taxon>Halieaceae</taxon>
        <taxon>Congregibacter</taxon>
    </lineage>
</organism>
<dbReference type="SUPFAM" id="SSF52402">
    <property type="entry name" value="Adenine nucleotide alpha hydrolases-like"/>
    <property type="match status" value="1"/>
</dbReference>
<dbReference type="HOGENOM" id="CLU_018869_2_0_6"/>
<dbReference type="CDD" id="cd01992">
    <property type="entry name" value="TilS_N"/>
    <property type="match status" value="1"/>
</dbReference>
<dbReference type="InterPro" id="IPR012796">
    <property type="entry name" value="Lysidine-tRNA-synth_C"/>
</dbReference>
<evidence type="ECO:0000256" key="5">
    <source>
        <dbReference type="ARBA" id="ARBA00022741"/>
    </source>
</evidence>
<feature type="domain" description="Lysidine-tRNA(Ile) synthetase C-terminal" evidence="9">
    <location>
        <begin position="349"/>
        <end position="421"/>
    </location>
</feature>
<dbReference type="Proteomes" id="UP000019205">
    <property type="component" value="Chromosome"/>
</dbReference>
<dbReference type="GO" id="GO:0005524">
    <property type="term" value="F:ATP binding"/>
    <property type="evidence" value="ECO:0007669"/>
    <property type="project" value="UniProtKB-UniRule"/>
</dbReference>
<dbReference type="SUPFAM" id="SSF56037">
    <property type="entry name" value="PheT/TilS domain"/>
    <property type="match status" value="1"/>
</dbReference>
<keyword evidence="4 8" id="KW-0819">tRNA processing</keyword>
<dbReference type="NCBIfam" id="TIGR02433">
    <property type="entry name" value="lysidine_TilS_C"/>
    <property type="match status" value="1"/>
</dbReference>
<dbReference type="GO" id="GO:0006400">
    <property type="term" value="P:tRNA modification"/>
    <property type="evidence" value="ECO:0007669"/>
    <property type="project" value="UniProtKB-UniRule"/>
</dbReference>
<dbReference type="Pfam" id="PF09179">
    <property type="entry name" value="TilS"/>
    <property type="match status" value="1"/>
</dbReference>
<evidence type="ECO:0000256" key="7">
    <source>
        <dbReference type="ARBA" id="ARBA00048539"/>
    </source>
</evidence>